<name>A0A5C3M454_9AGAR</name>
<organism evidence="1 2">
    <name type="scientific">Crucibulum laeve</name>
    <dbReference type="NCBI Taxonomy" id="68775"/>
    <lineage>
        <taxon>Eukaryota</taxon>
        <taxon>Fungi</taxon>
        <taxon>Dikarya</taxon>
        <taxon>Basidiomycota</taxon>
        <taxon>Agaricomycotina</taxon>
        <taxon>Agaricomycetes</taxon>
        <taxon>Agaricomycetidae</taxon>
        <taxon>Agaricales</taxon>
        <taxon>Agaricineae</taxon>
        <taxon>Nidulariaceae</taxon>
        <taxon>Crucibulum</taxon>
    </lineage>
</organism>
<keyword evidence="2" id="KW-1185">Reference proteome</keyword>
<sequence length="107" mass="12765">MFCLPTLHLSTKTSRTMRRRLTLTNKYAPIRPQIFTHIASFSANTRSKTSKKTLKRRIVLAWKNFSQPKRARQSRRFSYMPPGFMRVDVAAQQMSKSERRRGRYWNI</sequence>
<dbReference type="Proteomes" id="UP000308652">
    <property type="component" value="Unassembled WGS sequence"/>
</dbReference>
<dbReference type="OrthoDB" id="3069260at2759"/>
<proteinExistence type="predicted"/>
<evidence type="ECO:0000313" key="2">
    <source>
        <dbReference type="Proteomes" id="UP000308652"/>
    </source>
</evidence>
<dbReference type="AlphaFoldDB" id="A0A5C3M454"/>
<evidence type="ECO:0000313" key="1">
    <source>
        <dbReference type="EMBL" id="TFK40002.1"/>
    </source>
</evidence>
<protein>
    <submittedName>
        <fullName evidence="1">Uncharacterized protein</fullName>
    </submittedName>
</protein>
<gene>
    <name evidence="1" type="ORF">BDQ12DRAFT_681598</name>
</gene>
<dbReference type="EMBL" id="ML213598">
    <property type="protein sequence ID" value="TFK40002.1"/>
    <property type="molecule type" value="Genomic_DNA"/>
</dbReference>
<reference evidence="1 2" key="1">
    <citation type="journal article" date="2019" name="Nat. Ecol. Evol.">
        <title>Megaphylogeny resolves global patterns of mushroom evolution.</title>
        <authorList>
            <person name="Varga T."/>
            <person name="Krizsan K."/>
            <person name="Foldi C."/>
            <person name="Dima B."/>
            <person name="Sanchez-Garcia M."/>
            <person name="Sanchez-Ramirez S."/>
            <person name="Szollosi G.J."/>
            <person name="Szarkandi J.G."/>
            <person name="Papp V."/>
            <person name="Albert L."/>
            <person name="Andreopoulos W."/>
            <person name="Angelini C."/>
            <person name="Antonin V."/>
            <person name="Barry K.W."/>
            <person name="Bougher N.L."/>
            <person name="Buchanan P."/>
            <person name="Buyck B."/>
            <person name="Bense V."/>
            <person name="Catcheside P."/>
            <person name="Chovatia M."/>
            <person name="Cooper J."/>
            <person name="Damon W."/>
            <person name="Desjardin D."/>
            <person name="Finy P."/>
            <person name="Geml J."/>
            <person name="Haridas S."/>
            <person name="Hughes K."/>
            <person name="Justo A."/>
            <person name="Karasinski D."/>
            <person name="Kautmanova I."/>
            <person name="Kiss B."/>
            <person name="Kocsube S."/>
            <person name="Kotiranta H."/>
            <person name="LaButti K.M."/>
            <person name="Lechner B.E."/>
            <person name="Liimatainen K."/>
            <person name="Lipzen A."/>
            <person name="Lukacs Z."/>
            <person name="Mihaltcheva S."/>
            <person name="Morgado L.N."/>
            <person name="Niskanen T."/>
            <person name="Noordeloos M.E."/>
            <person name="Ohm R.A."/>
            <person name="Ortiz-Santana B."/>
            <person name="Ovrebo C."/>
            <person name="Racz N."/>
            <person name="Riley R."/>
            <person name="Savchenko A."/>
            <person name="Shiryaev A."/>
            <person name="Soop K."/>
            <person name="Spirin V."/>
            <person name="Szebenyi C."/>
            <person name="Tomsovsky M."/>
            <person name="Tulloss R.E."/>
            <person name="Uehling J."/>
            <person name="Grigoriev I.V."/>
            <person name="Vagvolgyi C."/>
            <person name="Papp T."/>
            <person name="Martin F.M."/>
            <person name="Miettinen O."/>
            <person name="Hibbett D.S."/>
            <person name="Nagy L.G."/>
        </authorList>
    </citation>
    <scope>NUCLEOTIDE SEQUENCE [LARGE SCALE GENOMIC DNA]</scope>
    <source>
        <strain evidence="1 2">CBS 166.37</strain>
    </source>
</reference>
<accession>A0A5C3M454</accession>